<protein>
    <submittedName>
        <fullName evidence="1">Uncharacterized protein</fullName>
    </submittedName>
</protein>
<dbReference type="Proteomes" id="UP000073492">
    <property type="component" value="Unassembled WGS sequence"/>
</dbReference>
<evidence type="ECO:0000313" key="2">
    <source>
        <dbReference type="Proteomes" id="UP000073492"/>
    </source>
</evidence>
<gene>
    <name evidence="1" type="ORF">AC579_9111</name>
</gene>
<dbReference type="AlphaFoldDB" id="A0A139IJ26"/>
<sequence length="136" mass="15843">MPRRRHHARTLNLAADLRPTTLPRQRRIAPANRNWRCSQTPFQPRVTVKMGLLHQIVNGDGHHKKLQKRSLRSICIPALRPLSEEEKARKVPLPPLPKNIKCYRPAPRPEDFMCSYAAWHCFKAWNEIAPRCESRG</sequence>
<proteinExistence type="predicted"/>
<name>A0A139IJ26_9PEZI</name>
<dbReference type="EMBL" id="LFZO01000079">
    <property type="protein sequence ID" value="KXT14572.1"/>
    <property type="molecule type" value="Genomic_DNA"/>
</dbReference>
<comment type="caution">
    <text evidence="1">The sequence shown here is derived from an EMBL/GenBank/DDBJ whole genome shotgun (WGS) entry which is preliminary data.</text>
</comment>
<reference evidence="1 2" key="1">
    <citation type="submission" date="2015-07" db="EMBL/GenBank/DDBJ databases">
        <title>Comparative genomics of the Sigatoka disease complex on banana suggests a link between parallel evolutionary changes in Pseudocercospora fijiensis and Pseudocercospora eumusae and increased virulence on the banana host.</title>
        <authorList>
            <person name="Chang T.-C."/>
            <person name="Salvucci A."/>
            <person name="Crous P.W."/>
            <person name="Stergiopoulos I."/>
        </authorList>
    </citation>
    <scope>NUCLEOTIDE SEQUENCE [LARGE SCALE GENOMIC DNA]</scope>
    <source>
        <strain evidence="1 2">CBS 116634</strain>
    </source>
</reference>
<accession>A0A139IJ26</accession>
<keyword evidence="2" id="KW-1185">Reference proteome</keyword>
<evidence type="ECO:0000313" key="1">
    <source>
        <dbReference type="EMBL" id="KXT14572.1"/>
    </source>
</evidence>
<organism evidence="1 2">
    <name type="scientific">Pseudocercospora musae</name>
    <dbReference type="NCBI Taxonomy" id="113226"/>
    <lineage>
        <taxon>Eukaryota</taxon>
        <taxon>Fungi</taxon>
        <taxon>Dikarya</taxon>
        <taxon>Ascomycota</taxon>
        <taxon>Pezizomycotina</taxon>
        <taxon>Dothideomycetes</taxon>
        <taxon>Dothideomycetidae</taxon>
        <taxon>Mycosphaerellales</taxon>
        <taxon>Mycosphaerellaceae</taxon>
        <taxon>Pseudocercospora</taxon>
    </lineage>
</organism>